<gene>
    <name evidence="4" type="ORF">LZ496_02320</name>
</gene>
<sequence>MSERLEAAEWERRALAFEAEQRLDEAREAFETALRLDPSSKSLAEGRARIAIRLDEDGAAEHCARALAFHLSDPDLQIQMIATATASLGGAARPLLESFLDRQPDNVTAHELLASLRFQAGEGDRSVDRYVSALTSTPDNKRLYLSYLDTLTRAQRLTEALYLMDQQRDLFRGHREFDLVEANTANHAGLTDRAEKALDRLDNQPDAQMARGQHRLQTNRPDEASALLEEVVRIEPDNLSAWALLEVAWRLTEDSRHEWLAGQPGLFGSVDLELGGVELDAIAGMLRTVHRSRAQPIGQSVRGGTQTPGQLFVRNEPEIGLLTNALAEGIRQFHGKLPPYDPNHPLLKYRNEGLAFGPSWSVRLTGGGFHAAHFHPGGVLSSACYISLPESVAGSADREGWLEIGRPPAEMGLDLPPLSTFEPKPGRLVLFPSYLFHGTRPFSNGERLTVAFDLVPVPLNG</sequence>
<evidence type="ECO:0000256" key="2">
    <source>
        <dbReference type="ARBA" id="ARBA00022803"/>
    </source>
</evidence>
<dbReference type="Gene3D" id="2.60.120.620">
    <property type="entry name" value="q2cbj1_9rhob like domain"/>
    <property type="match status" value="1"/>
</dbReference>
<dbReference type="Proteomes" id="UP001203410">
    <property type="component" value="Unassembled WGS sequence"/>
</dbReference>
<dbReference type="RefSeq" id="WP_249902982.1">
    <property type="nucleotide sequence ID" value="NZ_JAMGBA010000001.1"/>
</dbReference>
<dbReference type="Pfam" id="PF07719">
    <property type="entry name" value="TPR_2"/>
    <property type="match status" value="1"/>
</dbReference>
<feature type="repeat" description="TPR" evidence="3">
    <location>
        <begin position="205"/>
        <end position="238"/>
    </location>
</feature>
<name>A0ABT0RSF0_9SPHN</name>
<keyword evidence="5" id="KW-1185">Reference proteome</keyword>
<dbReference type="PROSITE" id="PS50005">
    <property type="entry name" value="TPR"/>
    <property type="match status" value="2"/>
</dbReference>
<proteinExistence type="predicted"/>
<keyword evidence="1" id="KW-0677">Repeat</keyword>
<evidence type="ECO:0000256" key="1">
    <source>
        <dbReference type="ARBA" id="ARBA00022737"/>
    </source>
</evidence>
<evidence type="ECO:0000313" key="4">
    <source>
        <dbReference type="EMBL" id="MCL6697620.1"/>
    </source>
</evidence>
<dbReference type="InterPro" id="IPR013105">
    <property type="entry name" value="TPR_2"/>
</dbReference>
<evidence type="ECO:0000313" key="5">
    <source>
        <dbReference type="Proteomes" id="UP001203410"/>
    </source>
</evidence>
<dbReference type="InterPro" id="IPR011990">
    <property type="entry name" value="TPR-like_helical_dom_sf"/>
</dbReference>
<evidence type="ECO:0000256" key="3">
    <source>
        <dbReference type="PROSITE-ProRule" id="PRU00339"/>
    </source>
</evidence>
<dbReference type="Pfam" id="PF13432">
    <property type="entry name" value="TPR_16"/>
    <property type="match status" value="1"/>
</dbReference>
<accession>A0ABT0RSF0</accession>
<dbReference type="EMBL" id="JAMGBA010000001">
    <property type="protein sequence ID" value="MCL6697620.1"/>
    <property type="molecule type" value="Genomic_DNA"/>
</dbReference>
<dbReference type="Pfam" id="PF13759">
    <property type="entry name" value="2OG-FeII_Oxy_5"/>
    <property type="match status" value="1"/>
</dbReference>
<organism evidence="4 5">
    <name type="scientific">Sphingomonas caseinilyticus</name>
    <dbReference type="NCBI Taxonomy" id="2908205"/>
    <lineage>
        <taxon>Bacteria</taxon>
        <taxon>Pseudomonadati</taxon>
        <taxon>Pseudomonadota</taxon>
        <taxon>Alphaproteobacteria</taxon>
        <taxon>Sphingomonadales</taxon>
        <taxon>Sphingomonadaceae</taxon>
        <taxon>Sphingomonas</taxon>
    </lineage>
</organism>
<dbReference type="SMART" id="SM00028">
    <property type="entry name" value="TPR"/>
    <property type="match status" value="3"/>
</dbReference>
<feature type="repeat" description="TPR" evidence="3">
    <location>
        <begin position="7"/>
        <end position="40"/>
    </location>
</feature>
<protein>
    <submittedName>
        <fullName evidence="4">2OG-Fe(II) oxygenase</fullName>
    </submittedName>
</protein>
<dbReference type="Gene3D" id="1.25.40.10">
    <property type="entry name" value="Tetratricopeptide repeat domain"/>
    <property type="match status" value="3"/>
</dbReference>
<keyword evidence="2 3" id="KW-0802">TPR repeat</keyword>
<dbReference type="InterPro" id="IPR019734">
    <property type="entry name" value="TPR_rpt"/>
</dbReference>
<comment type="caution">
    <text evidence="4">The sequence shown here is derived from an EMBL/GenBank/DDBJ whole genome shotgun (WGS) entry which is preliminary data.</text>
</comment>
<dbReference type="InterPro" id="IPR012668">
    <property type="entry name" value="CHP02466"/>
</dbReference>
<reference evidence="4 5" key="1">
    <citation type="submission" date="2022-05" db="EMBL/GenBank/DDBJ databases">
        <authorList>
            <person name="Jo J.-H."/>
            <person name="Im W.-T."/>
        </authorList>
    </citation>
    <scope>NUCLEOTIDE SEQUENCE [LARGE SCALE GENOMIC DNA]</scope>
    <source>
        <strain evidence="4 5">NSE70-1</strain>
    </source>
</reference>
<dbReference type="SUPFAM" id="SSF48452">
    <property type="entry name" value="TPR-like"/>
    <property type="match status" value="1"/>
</dbReference>